<evidence type="ECO:0000256" key="1">
    <source>
        <dbReference type="HAMAP-Rule" id="MF_01523"/>
    </source>
</evidence>
<comment type="caution">
    <text evidence="1">Lacks conserved residue(s) required for the propagation of feature annotation.</text>
</comment>
<dbReference type="PANTHER" id="PTHR36112:SF1">
    <property type="entry name" value="RIBOSOMAL RNA SMALL SUBUNIT METHYLTRANSFERASE J"/>
    <property type="match status" value="1"/>
</dbReference>
<sequence length="258" mass="29070">MLSFIIEKDSVFASVAEKMQSLIEEKYPSVLKDSDALLTVSDDVTLSFHDDSSKVLGSSFSIDILNDEILWRLRHSGRSSEPVCKAVIGKLENPVVFDATAGLGRESLILQNSGAKVHMFERNPIIYLMLFASLHKSKSADKLTLLKNSLPVLSPYGSVLEVKKNSELPCVPDVIYYDPMFPQRKKSALVKREMRIFHELVGFDEDTVETANELLKICKHHLVVKRPSNEAPLELNVKRSSFIDGKACRFDCYYVKND</sequence>
<keyword evidence="1" id="KW-0698">rRNA processing</keyword>
<proteinExistence type="inferred from homology"/>
<dbReference type="Gene3D" id="3.40.50.150">
    <property type="entry name" value="Vaccinia Virus protein VP39"/>
    <property type="match status" value="1"/>
</dbReference>
<dbReference type="InterPro" id="IPR007536">
    <property type="entry name" value="16SrRNA_methylTrfase_J"/>
</dbReference>
<dbReference type="Proteomes" id="UP000731465">
    <property type="component" value="Unassembled WGS sequence"/>
</dbReference>
<evidence type="ECO:0000313" key="2">
    <source>
        <dbReference type="EMBL" id="MBW7569915.1"/>
    </source>
</evidence>
<keyword evidence="1 2" id="KW-0489">Methyltransferase</keyword>
<keyword evidence="1" id="KW-0808">Transferase</keyword>
<comment type="subcellular location">
    <subcellularLocation>
        <location evidence="1">Cytoplasm</location>
    </subcellularLocation>
</comment>
<comment type="caution">
    <text evidence="2">The sequence shown here is derived from an EMBL/GenBank/DDBJ whole genome shotgun (WGS) entry which is preliminary data.</text>
</comment>
<dbReference type="EC" id="2.1.1.242" evidence="1"/>
<feature type="binding site" evidence="1">
    <location>
        <begin position="105"/>
        <end position="106"/>
    </location>
    <ligand>
        <name>S-adenosyl-L-methionine</name>
        <dbReference type="ChEBI" id="CHEBI:59789"/>
    </ligand>
</feature>
<gene>
    <name evidence="1" type="primary">rsmJ</name>
    <name evidence="2" type="ORF">J5V48_03300</name>
</gene>
<comment type="function">
    <text evidence="1">Specifically methylates the guanosine in position 1516 of 16S rRNA.</text>
</comment>
<dbReference type="HAMAP" id="MF_01523">
    <property type="entry name" value="16SrRNA_methyltr_J"/>
    <property type="match status" value="1"/>
</dbReference>
<accession>A0ABS7DGB2</accession>
<dbReference type="RefSeq" id="WP_219937097.1">
    <property type="nucleotide sequence ID" value="NZ_JAGFNY010000007.1"/>
</dbReference>
<feature type="binding site" evidence="1">
    <location>
        <position position="178"/>
    </location>
    <ligand>
        <name>S-adenosyl-L-methionine</name>
        <dbReference type="ChEBI" id="CHEBI:59789"/>
    </ligand>
</feature>
<keyword evidence="3" id="KW-1185">Reference proteome</keyword>
<organism evidence="2 3">
    <name type="scientific">Succinivibrio faecicola</name>
    <dbReference type="NCBI Taxonomy" id="2820300"/>
    <lineage>
        <taxon>Bacteria</taxon>
        <taxon>Pseudomonadati</taxon>
        <taxon>Pseudomonadota</taxon>
        <taxon>Gammaproteobacteria</taxon>
        <taxon>Aeromonadales</taxon>
        <taxon>Succinivibrionaceae</taxon>
        <taxon>Succinivibrio</taxon>
    </lineage>
</organism>
<dbReference type="SUPFAM" id="SSF53335">
    <property type="entry name" value="S-adenosyl-L-methionine-dependent methyltransferases"/>
    <property type="match status" value="1"/>
</dbReference>
<dbReference type="GO" id="GO:0008168">
    <property type="term" value="F:methyltransferase activity"/>
    <property type="evidence" value="ECO:0007669"/>
    <property type="project" value="UniProtKB-KW"/>
</dbReference>
<protein>
    <recommendedName>
        <fullName evidence="1">Ribosomal RNA small subunit methyltransferase J</fullName>
        <ecNumber evidence="1">2.1.1.242</ecNumber>
    </recommendedName>
    <alternativeName>
        <fullName evidence="1">16S rRNA m2G1516 methyltransferase</fullName>
    </alternativeName>
    <alternativeName>
        <fullName evidence="1">rRNA (guanine-N(2)-)-methyltransferase</fullName>
    </alternativeName>
</protein>
<keyword evidence="1" id="KW-0963">Cytoplasm</keyword>
<dbReference type="Pfam" id="PF04445">
    <property type="entry name" value="SAM_MT"/>
    <property type="match status" value="1"/>
</dbReference>
<evidence type="ECO:0000313" key="3">
    <source>
        <dbReference type="Proteomes" id="UP000731465"/>
    </source>
</evidence>
<dbReference type="InterPro" id="IPR029063">
    <property type="entry name" value="SAM-dependent_MTases_sf"/>
</dbReference>
<comment type="catalytic activity">
    <reaction evidence="1">
        <text>guanosine(1516) in 16S rRNA + S-adenosyl-L-methionine = N(2)-methylguanosine(1516) in 16S rRNA + S-adenosyl-L-homocysteine + H(+)</text>
        <dbReference type="Rhea" id="RHEA:43220"/>
        <dbReference type="Rhea" id="RHEA-COMP:10412"/>
        <dbReference type="Rhea" id="RHEA-COMP:10413"/>
        <dbReference type="ChEBI" id="CHEBI:15378"/>
        <dbReference type="ChEBI" id="CHEBI:57856"/>
        <dbReference type="ChEBI" id="CHEBI:59789"/>
        <dbReference type="ChEBI" id="CHEBI:74269"/>
        <dbReference type="ChEBI" id="CHEBI:74481"/>
        <dbReference type="EC" id="2.1.1.242"/>
    </reaction>
</comment>
<dbReference type="EMBL" id="JAGFNY010000007">
    <property type="protein sequence ID" value="MBW7569915.1"/>
    <property type="molecule type" value="Genomic_DNA"/>
</dbReference>
<dbReference type="PANTHER" id="PTHR36112">
    <property type="entry name" value="RIBOSOMAL RNA SMALL SUBUNIT METHYLTRANSFERASE J"/>
    <property type="match status" value="1"/>
</dbReference>
<dbReference type="GO" id="GO:0032259">
    <property type="term" value="P:methylation"/>
    <property type="evidence" value="ECO:0007669"/>
    <property type="project" value="UniProtKB-KW"/>
</dbReference>
<comment type="similarity">
    <text evidence="1">Belongs to the methyltransferase superfamily. RsmJ family.</text>
</comment>
<keyword evidence="1" id="KW-0949">S-adenosyl-L-methionine</keyword>
<reference evidence="2 3" key="1">
    <citation type="submission" date="2021-03" db="EMBL/GenBank/DDBJ databases">
        <title>Succinivibrio sp. nov. isolated from feces of cow.</title>
        <authorList>
            <person name="Choi J.-Y."/>
        </authorList>
    </citation>
    <scope>NUCLEOTIDE SEQUENCE [LARGE SCALE GENOMIC DNA]</scope>
    <source>
        <strain evidence="2 3">AGMB01872</strain>
    </source>
</reference>
<feature type="binding site" evidence="1">
    <location>
        <begin position="121"/>
        <end position="122"/>
    </location>
    <ligand>
        <name>S-adenosyl-L-methionine</name>
        <dbReference type="ChEBI" id="CHEBI:59789"/>
    </ligand>
</feature>
<name>A0ABS7DGB2_9GAMM</name>